<keyword evidence="5" id="KW-0479">Metal-binding</keyword>
<dbReference type="Gene3D" id="3.90.79.10">
    <property type="entry name" value="Nucleoside Triphosphate Pyrophosphohydrolase"/>
    <property type="match status" value="1"/>
</dbReference>
<dbReference type="CDD" id="cd24155">
    <property type="entry name" value="NUDIX_ADPRase"/>
    <property type="match status" value="1"/>
</dbReference>
<dbReference type="InterPro" id="IPR020084">
    <property type="entry name" value="NUDIX_hydrolase_CS"/>
</dbReference>
<protein>
    <recommendedName>
        <fullName evidence="4">ADP-ribose pyrophosphatase</fullName>
        <ecNumber evidence="3">3.6.1.13</ecNumber>
    </recommendedName>
    <alternativeName>
        <fullName evidence="9">ADP-ribose diphosphatase</fullName>
    </alternativeName>
    <alternativeName>
        <fullName evidence="11">ADP-ribose phosphohydrolase</fullName>
    </alternativeName>
    <alternativeName>
        <fullName evidence="10">Adenosine diphosphoribose pyrophosphatase</fullName>
    </alternativeName>
</protein>
<evidence type="ECO:0000313" key="15">
    <source>
        <dbReference type="Proteomes" id="UP001595722"/>
    </source>
</evidence>
<name>A0ABV7VPW2_9GAMM</name>
<dbReference type="Pfam" id="PF00293">
    <property type="entry name" value="NUDIX"/>
    <property type="match status" value="1"/>
</dbReference>
<dbReference type="Proteomes" id="UP001595722">
    <property type="component" value="Unassembled WGS sequence"/>
</dbReference>
<dbReference type="PROSITE" id="PS00893">
    <property type="entry name" value="NUDIX_BOX"/>
    <property type="match status" value="1"/>
</dbReference>
<evidence type="ECO:0000256" key="10">
    <source>
        <dbReference type="ARBA" id="ARBA00030308"/>
    </source>
</evidence>
<evidence type="ECO:0000259" key="13">
    <source>
        <dbReference type="PROSITE" id="PS51462"/>
    </source>
</evidence>
<dbReference type="PANTHER" id="PTHR11839">
    <property type="entry name" value="UDP/ADP-SUGAR PYROPHOSPHATASE"/>
    <property type="match status" value="1"/>
</dbReference>
<gene>
    <name evidence="14" type="ORF">ACFOMG_03730</name>
</gene>
<dbReference type="NCBIfam" id="TIGR00052">
    <property type="entry name" value="nudix-type nucleoside diphosphatase, YffH/AdpP family"/>
    <property type="match status" value="1"/>
</dbReference>
<comment type="caution">
    <text evidence="14">The sequence shown here is derived from an EMBL/GenBank/DDBJ whole genome shotgun (WGS) entry which is preliminary data.</text>
</comment>
<evidence type="ECO:0000256" key="6">
    <source>
        <dbReference type="ARBA" id="ARBA00022801"/>
    </source>
</evidence>
<evidence type="ECO:0000256" key="5">
    <source>
        <dbReference type="ARBA" id="ARBA00022723"/>
    </source>
</evidence>
<keyword evidence="6" id="KW-0378">Hydrolase</keyword>
<feature type="domain" description="Nudix hydrolase" evidence="13">
    <location>
        <begin position="58"/>
        <end position="196"/>
    </location>
</feature>
<dbReference type="PROSITE" id="PS51462">
    <property type="entry name" value="NUDIX"/>
    <property type="match status" value="1"/>
</dbReference>
<sequence length="211" mass="23573">MNTQPKNQLAAPEYSGADVEIVDNKRVFDGFFAVDKLTLRHKRFDGSWSGPFTRELFERGEAVCVLLYDPQRDCVVLAEQFRPGALADERSPWLLELVAGMVEAGESYQQVAERETEEEAGCQFYQLIPICNYWVSPGGTSERVQLYCGLIDSQGVAGIHGLEDENEDIRLHTLSFPQAYQAVESGCINNAATIMALQWLKIHHSELSGAE</sequence>
<evidence type="ECO:0000256" key="7">
    <source>
        <dbReference type="ARBA" id="ARBA00022842"/>
    </source>
</evidence>
<dbReference type="PANTHER" id="PTHR11839:SF5">
    <property type="entry name" value="ADP-RIBOSE PYROPHOSPHATASE"/>
    <property type="match status" value="1"/>
</dbReference>
<dbReference type="RefSeq" id="WP_376864877.1">
    <property type="nucleotide sequence ID" value="NZ_JBHRYB010000003.1"/>
</dbReference>
<keyword evidence="15" id="KW-1185">Reference proteome</keyword>
<organism evidence="14 15">
    <name type="scientific">Bacterioplanoides pacificum</name>
    <dbReference type="NCBI Taxonomy" id="1171596"/>
    <lineage>
        <taxon>Bacteria</taxon>
        <taxon>Pseudomonadati</taxon>
        <taxon>Pseudomonadota</taxon>
        <taxon>Gammaproteobacteria</taxon>
        <taxon>Oceanospirillales</taxon>
        <taxon>Oceanospirillaceae</taxon>
        <taxon>Bacterioplanoides</taxon>
    </lineage>
</organism>
<evidence type="ECO:0000256" key="4">
    <source>
        <dbReference type="ARBA" id="ARBA00013297"/>
    </source>
</evidence>
<dbReference type="EC" id="3.6.1.13" evidence="3"/>
<evidence type="ECO:0000256" key="1">
    <source>
        <dbReference type="ARBA" id="ARBA00001946"/>
    </source>
</evidence>
<comment type="cofactor">
    <cofactor evidence="1">
        <name>Mg(2+)</name>
        <dbReference type="ChEBI" id="CHEBI:18420"/>
    </cofactor>
</comment>
<comment type="catalytic activity">
    <reaction evidence="12">
        <text>ADP-D-ribose + H2O = D-ribose 5-phosphate + AMP + 2 H(+)</text>
        <dbReference type="Rhea" id="RHEA:10412"/>
        <dbReference type="ChEBI" id="CHEBI:15377"/>
        <dbReference type="ChEBI" id="CHEBI:15378"/>
        <dbReference type="ChEBI" id="CHEBI:57967"/>
        <dbReference type="ChEBI" id="CHEBI:78346"/>
        <dbReference type="ChEBI" id="CHEBI:456215"/>
        <dbReference type="EC" id="3.6.1.13"/>
    </reaction>
</comment>
<keyword evidence="7" id="KW-0460">Magnesium</keyword>
<evidence type="ECO:0000256" key="8">
    <source>
        <dbReference type="ARBA" id="ARBA00025164"/>
    </source>
</evidence>
<comment type="function">
    <text evidence="8">Acts on ADP-mannose and ADP-glucose as well as ADP-ribose. Prevents glycogen biosynthesis. The reaction catalyzed by this enzyme is a limiting step of the gluconeogenic process.</text>
</comment>
<accession>A0ABV7VPW2</accession>
<dbReference type="InterPro" id="IPR004385">
    <property type="entry name" value="NDP_pyrophosphatase"/>
</dbReference>
<evidence type="ECO:0000256" key="9">
    <source>
        <dbReference type="ARBA" id="ARBA00030162"/>
    </source>
</evidence>
<reference evidence="15" key="1">
    <citation type="journal article" date="2019" name="Int. J. Syst. Evol. Microbiol.">
        <title>The Global Catalogue of Microorganisms (GCM) 10K type strain sequencing project: providing services to taxonomists for standard genome sequencing and annotation.</title>
        <authorList>
            <consortium name="The Broad Institute Genomics Platform"/>
            <consortium name="The Broad Institute Genome Sequencing Center for Infectious Disease"/>
            <person name="Wu L."/>
            <person name="Ma J."/>
        </authorList>
    </citation>
    <scope>NUCLEOTIDE SEQUENCE [LARGE SCALE GENOMIC DNA]</scope>
    <source>
        <strain evidence="15">KCTC 42424</strain>
    </source>
</reference>
<proteinExistence type="inferred from homology"/>
<dbReference type="EMBL" id="JBHRYB010000003">
    <property type="protein sequence ID" value="MFC3679219.1"/>
    <property type="molecule type" value="Genomic_DNA"/>
</dbReference>
<comment type="similarity">
    <text evidence="2">Belongs to the Nudix hydrolase family. NudF subfamily.</text>
</comment>
<dbReference type="SUPFAM" id="SSF55811">
    <property type="entry name" value="Nudix"/>
    <property type="match status" value="1"/>
</dbReference>
<dbReference type="InterPro" id="IPR000086">
    <property type="entry name" value="NUDIX_hydrolase_dom"/>
</dbReference>
<evidence type="ECO:0000313" key="14">
    <source>
        <dbReference type="EMBL" id="MFC3679219.1"/>
    </source>
</evidence>
<evidence type="ECO:0000256" key="3">
    <source>
        <dbReference type="ARBA" id="ARBA00012453"/>
    </source>
</evidence>
<evidence type="ECO:0000256" key="12">
    <source>
        <dbReference type="ARBA" id="ARBA00049546"/>
    </source>
</evidence>
<dbReference type="InterPro" id="IPR015797">
    <property type="entry name" value="NUDIX_hydrolase-like_dom_sf"/>
</dbReference>
<evidence type="ECO:0000256" key="2">
    <source>
        <dbReference type="ARBA" id="ARBA00007482"/>
    </source>
</evidence>
<evidence type="ECO:0000256" key="11">
    <source>
        <dbReference type="ARBA" id="ARBA00033056"/>
    </source>
</evidence>